<dbReference type="STRING" id="109280.ENSHCOP00000025539"/>
<keyword evidence="2" id="KW-1133">Transmembrane helix</keyword>
<dbReference type="Pfam" id="PF07738">
    <property type="entry name" value="Sad1_UNC"/>
    <property type="match status" value="1"/>
</dbReference>
<dbReference type="Proteomes" id="UP000264820">
    <property type="component" value="Unplaced"/>
</dbReference>
<protein>
    <submittedName>
        <fullName evidence="8">Sad1 and UNC84 domain containing 1b</fullName>
    </submittedName>
</protein>
<dbReference type="OMA" id="HQPEPAC"/>
<dbReference type="Ensembl" id="ENSHCOT00000019847.1">
    <property type="protein sequence ID" value="ENSHCOP00000025539.1"/>
    <property type="gene ID" value="ENSHCOG00000015792.1"/>
</dbReference>
<feature type="region of interest" description="Disordered" evidence="6">
    <location>
        <begin position="63"/>
        <end position="105"/>
    </location>
</feature>
<evidence type="ECO:0000256" key="4">
    <source>
        <dbReference type="ARBA" id="ARBA00023136"/>
    </source>
</evidence>
<reference evidence="8" key="1">
    <citation type="submission" date="2025-08" db="UniProtKB">
        <authorList>
            <consortium name="Ensembl"/>
        </authorList>
    </citation>
    <scope>IDENTIFICATION</scope>
</reference>
<dbReference type="FunFam" id="2.60.120.260:FF:000009">
    <property type="entry name" value="SUN domain-containing protein 1 isoform X1"/>
    <property type="match status" value="1"/>
</dbReference>
<dbReference type="InterPro" id="IPR045119">
    <property type="entry name" value="SUN1-5"/>
</dbReference>
<comment type="subcellular location">
    <subcellularLocation>
        <location evidence="5">Nucleus inner membrane</location>
        <topology evidence="5">Single-pass type II membrane protein</topology>
    </subcellularLocation>
</comment>
<feature type="region of interest" description="Disordered" evidence="6">
    <location>
        <begin position="178"/>
        <end position="197"/>
    </location>
</feature>
<feature type="domain" description="SUN" evidence="7">
    <location>
        <begin position="578"/>
        <end position="739"/>
    </location>
</feature>
<feature type="compositionally biased region" description="Polar residues" evidence="6">
    <location>
        <begin position="72"/>
        <end position="81"/>
    </location>
</feature>
<keyword evidence="1" id="KW-0812">Transmembrane</keyword>
<dbReference type="Gene3D" id="2.60.120.260">
    <property type="entry name" value="Galactose-binding domain-like"/>
    <property type="match status" value="1"/>
</dbReference>
<accession>A0A3Q2Z4A9</accession>
<keyword evidence="9" id="KW-1185">Reference proteome</keyword>
<organism evidence="8 9">
    <name type="scientific">Hippocampus comes</name>
    <name type="common">Tiger tail seahorse</name>
    <dbReference type="NCBI Taxonomy" id="109280"/>
    <lineage>
        <taxon>Eukaryota</taxon>
        <taxon>Metazoa</taxon>
        <taxon>Chordata</taxon>
        <taxon>Craniata</taxon>
        <taxon>Vertebrata</taxon>
        <taxon>Euteleostomi</taxon>
        <taxon>Actinopterygii</taxon>
        <taxon>Neopterygii</taxon>
        <taxon>Teleostei</taxon>
        <taxon>Neoteleostei</taxon>
        <taxon>Acanthomorphata</taxon>
        <taxon>Syngnathiaria</taxon>
        <taxon>Syngnathiformes</taxon>
        <taxon>Syngnathoidei</taxon>
        <taxon>Syngnathidae</taxon>
        <taxon>Hippocampus</taxon>
    </lineage>
</organism>
<evidence type="ECO:0000256" key="5">
    <source>
        <dbReference type="ARBA" id="ARBA00037816"/>
    </source>
</evidence>
<evidence type="ECO:0000313" key="9">
    <source>
        <dbReference type="Proteomes" id="UP000264820"/>
    </source>
</evidence>
<dbReference type="PROSITE" id="PS51469">
    <property type="entry name" value="SUN"/>
    <property type="match status" value="1"/>
</dbReference>
<proteinExistence type="predicted"/>
<evidence type="ECO:0000256" key="6">
    <source>
        <dbReference type="SAM" id="MobiDB-lite"/>
    </source>
</evidence>
<dbReference type="GO" id="GO:0034993">
    <property type="term" value="C:meiotic nuclear membrane microtubule tethering complex"/>
    <property type="evidence" value="ECO:0007669"/>
    <property type="project" value="TreeGrafter"/>
</dbReference>
<evidence type="ECO:0000256" key="3">
    <source>
        <dbReference type="ARBA" id="ARBA00023054"/>
    </source>
</evidence>
<dbReference type="GO" id="GO:0005637">
    <property type="term" value="C:nuclear inner membrane"/>
    <property type="evidence" value="ECO:0007669"/>
    <property type="project" value="UniProtKB-SubCell"/>
</dbReference>
<keyword evidence="4" id="KW-0472">Membrane</keyword>
<dbReference type="AlphaFoldDB" id="A0A3Q2Z4A9"/>
<keyword evidence="3" id="KW-0175">Coiled coil</keyword>
<dbReference type="PANTHER" id="PTHR12911">
    <property type="entry name" value="SAD1/UNC-84-LIKE PROTEIN-RELATED"/>
    <property type="match status" value="1"/>
</dbReference>
<evidence type="ECO:0000256" key="1">
    <source>
        <dbReference type="ARBA" id="ARBA00022692"/>
    </source>
</evidence>
<sequence>MDFSQLHTYTPPQCAPENTGYTYSLSSSYSTAALEFEKEHHIAPVYESPRMSRRSLRLQTVAGHHGNDSLMDYTQSQSSYTTRKESRTLRSRKLQSSSNAMSFSLSQAGTPRKNLSFSAVSTPINSSTRVEESNAFGKYSSNVNGDAGASKSHATLANGYICKDCSCHSQTNDSLITHRSLTSSSPSSHAEEMSARREEVDASRITVQTFSFCGFACISAHSSYCGSMNVKDLVTEDSSHLNLNGSLLKAGRGLIWVLASGWYHLASLISVLNVFFLTHLDLERLERLERQLTLLWQRVQQSDQKQEQHHTDILALYSTLREKLHTETDRETLGLWVSSLLEQKLGVLRGELTKDHASEEQLIALQGSQTTRLAELELLLSALAAKTEAKLECVLPCCSNVGVGQEEHDALQAEVQRLELDLGKVRQDLQGVMGCKGKCEQLDSLQETVSSQVRKELHALFFGSSSSGEAQGELPESLVVWLSQHYASTGDLRASLVALEHSILSNISRQLELTRAQTLSEAESKATSVVGTVTGTVQSVASAECLSEEQVKVIAQNVLKLYSQDKTGLVDYALESGGGSILSTRCSETHETKTALMSLFGLPLWYFSQSPRVVIQPDMYPGNCWAFKGSQGYLVIRLSMMIRPTSFCLEHIPKVLSPTGNISSAPRDFTVFGLNDEYQVEGELLGNYTYQEDGESLQIFPIKEPTEKTFQIMEVRVLSNWGHPDYTCLYRFRVHGEPRPQ</sequence>
<evidence type="ECO:0000259" key="7">
    <source>
        <dbReference type="PROSITE" id="PS51469"/>
    </source>
</evidence>
<evidence type="ECO:0000256" key="2">
    <source>
        <dbReference type="ARBA" id="ARBA00022989"/>
    </source>
</evidence>
<dbReference type="GeneTree" id="ENSGT00940000155830"/>
<dbReference type="PANTHER" id="PTHR12911:SF23">
    <property type="entry name" value="SUN DOMAIN-CONTAINING PROTEIN 1"/>
    <property type="match status" value="1"/>
</dbReference>
<evidence type="ECO:0000313" key="8">
    <source>
        <dbReference type="Ensembl" id="ENSHCOP00000025539.1"/>
    </source>
</evidence>
<name>A0A3Q2Z4A9_HIPCM</name>
<dbReference type="InterPro" id="IPR012919">
    <property type="entry name" value="SUN_dom"/>
</dbReference>
<dbReference type="GO" id="GO:0043495">
    <property type="term" value="F:protein-membrane adaptor activity"/>
    <property type="evidence" value="ECO:0007669"/>
    <property type="project" value="TreeGrafter"/>
</dbReference>
<feature type="compositionally biased region" description="Polar residues" evidence="6">
    <location>
        <begin position="94"/>
        <end position="105"/>
    </location>
</feature>
<reference evidence="8" key="2">
    <citation type="submission" date="2025-09" db="UniProtKB">
        <authorList>
            <consortium name="Ensembl"/>
        </authorList>
    </citation>
    <scope>IDENTIFICATION</scope>
</reference>